<evidence type="ECO:0000256" key="1">
    <source>
        <dbReference type="SAM" id="Phobius"/>
    </source>
</evidence>
<keyword evidence="3" id="KW-1185">Reference proteome</keyword>
<dbReference type="Proteomes" id="UP000326396">
    <property type="component" value="Linkage Group LG2"/>
</dbReference>
<comment type="caution">
    <text evidence="2">The sequence shown here is derived from an EMBL/GenBank/DDBJ whole genome shotgun (WGS) entry which is preliminary data.</text>
</comment>
<organism evidence="2 3">
    <name type="scientific">Mikania micrantha</name>
    <name type="common">bitter vine</name>
    <dbReference type="NCBI Taxonomy" id="192012"/>
    <lineage>
        <taxon>Eukaryota</taxon>
        <taxon>Viridiplantae</taxon>
        <taxon>Streptophyta</taxon>
        <taxon>Embryophyta</taxon>
        <taxon>Tracheophyta</taxon>
        <taxon>Spermatophyta</taxon>
        <taxon>Magnoliopsida</taxon>
        <taxon>eudicotyledons</taxon>
        <taxon>Gunneridae</taxon>
        <taxon>Pentapetalae</taxon>
        <taxon>asterids</taxon>
        <taxon>campanulids</taxon>
        <taxon>Asterales</taxon>
        <taxon>Asteraceae</taxon>
        <taxon>Asteroideae</taxon>
        <taxon>Heliantheae alliance</taxon>
        <taxon>Eupatorieae</taxon>
        <taxon>Mikania</taxon>
    </lineage>
</organism>
<proteinExistence type="predicted"/>
<keyword evidence="1" id="KW-0472">Membrane</keyword>
<dbReference type="PANTHER" id="PTHR46238:SF8">
    <property type="entry name" value="ENDONUCLEASE_EXONUCLEASE_PHOSPHATASE DOMAIN-CONTAINING PROTEIN"/>
    <property type="match status" value="1"/>
</dbReference>
<dbReference type="OrthoDB" id="1302702at2759"/>
<accession>A0A5N6NAP2</accession>
<protein>
    <submittedName>
        <fullName evidence="2">Uncharacterized protein</fullName>
    </submittedName>
</protein>
<sequence length="104" mass="12237">MAHNRRLGVACISDKVREGRLRWFGHVRRRDGFAPVRSVENLSVDGRRSRGRPRLTWDEQIRQDLLALHLSEDMISDRISWRRRIKLCLLIVWYSLLCVVTALG</sequence>
<feature type="transmembrane region" description="Helical" evidence="1">
    <location>
        <begin position="85"/>
        <end position="103"/>
    </location>
</feature>
<dbReference type="EMBL" id="SZYD01000012">
    <property type="protein sequence ID" value="KAD4584942.1"/>
    <property type="molecule type" value="Genomic_DNA"/>
</dbReference>
<gene>
    <name evidence="2" type="ORF">E3N88_22543</name>
</gene>
<name>A0A5N6NAP2_9ASTR</name>
<keyword evidence="1" id="KW-0812">Transmembrane</keyword>
<evidence type="ECO:0000313" key="3">
    <source>
        <dbReference type="Proteomes" id="UP000326396"/>
    </source>
</evidence>
<dbReference type="AlphaFoldDB" id="A0A5N6NAP2"/>
<keyword evidence="1" id="KW-1133">Transmembrane helix</keyword>
<reference evidence="2 3" key="1">
    <citation type="submission" date="2019-05" db="EMBL/GenBank/DDBJ databases">
        <title>Mikania micrantha, genome provides insights into the molecular mechanism of rapid growth.</title>
        <authorList>
            <person name="Liu B."/>
        </authorList>
    </citation>
    <scope>NUCLEOTIDE SEQUENCE [LARGE SCALE GENOMIC DNA]</scope>
    <source>
        <strain evidence="2">NLD-2019</strain>
        <tissue evidence="2">Leaf</tissue>
    </source>
</reference>
<dbReference type="PANTHER" id="PTHR46238">
    <property type="entry name" value="REVERSE TRANSCRIPTASE DOMAIN-CONTAINING PROTEIN"/>
    <property type="match status" value="1"/>
</dbReference>
<evidence type="ECO:0000313" key="2">
    <source>
        <dbReference type="EMBL" id="KAD4584942.1"/>
    </source>
</evidence>